<dbReference type="Gene3D" id="3.30.450.20">
    <property type="entry name" value="PAS domain"/>
    <property type="match status" value="1"/>
</dbReference>
<evidence type="ECO:0000256" key="6">
    <source>
        <dbReference type="ARBA" id="ARBA00022679"/>
    </source>
</evidence>
<dbReference type="InterPro" id="IPR005467">
    <property type="entry name" value="His_kinase_dom"/>
</dbReference>
<dbReference type="InterPro" id="IPR003661">
    <property type="entry name" value="HisK_dim/P_dom"/>
</dbReference>
<keyword evidence="4" id="KW-1003">Cell membrane</keyword>
<dbReference type="InterPro" id="IPR003594">
    <property type="entry name" value="HATPase_dom"/>
</dbReference>
<dbReference type="PROSITE" id="PS50109">
    <property type="entry name" value="HIS_KIN"/>
    <property type="match status" value="1"/>
</dbReference>
<dbReference type="GO" id="GO:0005524">
    <property type="term" value="F:ATP binding"/>
    <property type="evidence" value="ECO:0007669"/>
    <property type="project" value="UniProtKB-KW"/>
</dbReference>
<keyword evidence="9" id="KW-0067">ATP-binding</keyword>
<dbReference type="SUPFAM" id="SSF55785">
    <property type="entry name" value="PYP-like sensor domain (PAS domain)"/>
    <property type="match status" value="1"/>
</dbReference>
<evidence type="ECO:0000256" key="11">
    <source>
        <dbReference type="ARBA" id="ARBA00023136"/>
    </source>
</evidence>
<dbReference type="InterPro" id="IPR013655">
    <property type="entry name" value="PAS_fold_3"/>
</dbReference>
<evidence type="ECO:0000256" key="13">
    <source>
        <dbReference type="SAM" id="Phobius"/>
    </source>
</evidence>
<dbReference type="InterPro" id="IPR011006">
    <property type="entry name" value="CheY-like_superfamily"/>
</dbReference>
<keyword evidence="7" id="KW-0547">Nucleotide-binding</keyword>
<keyword evidence="10" id="KW-0902">Two-component regulatory system</keyword>
<evidence type="ECO:0000313" key="16">
    <source>
        <dbReference type="Proteomes" id="UP000095606"/>
    </source>
</evidence>
<evidence type="ECO:0000256" key="7">
    <source>
        <dbReference type="ARBA" id="ARBA00022741"/>
    </source>
</evidence>
<dbReference type="GO" id="GO:0005886">
    <property type="term" value="C:plasma membrane"/>
    <property type="evidence" value="ECO:0007669"/>
    <property type="project" value="UniProtKB-SubCell"/>
</dbReference>
<feature type="chain" id="PRO_5041046428" description="histidine kinase" evidence="14">
    <location>
        <begin position="23"/>
        <end position="1039"/>
    </location>
</feature>
<dbReference type="SUPFAM" id="SSF55874">
    <property type="entry name" value="ATPase domain of HSP90 chaperone/DNA topoisomerase II/histidine kinase"/>
    <property type="match status" value="1"/>
</dbReference>
<accession>A0A174MV70</accession>
<comment type="catalytic activity">
    <reaction evidence="1">
        <text>ATP + protein L-histidine = ADP + protein N-phospho-L-histidine.</text>
        <dbReference type="EC" id="2.7.13.3"/>
    </reaction>
</comment>
<dbReference type="SUPFAM" id="SSF47384">
    <property type="entry name" value="Homodimeric domain of signal transducing histidine kinase"/>
    <property type="match status" value="1"/>
</dbReference>
<gene>
    <name evidence="15" type="primary">luxQ_8</name>
    <name evidence="15" type="ORF">ERS852461_02493</name>
</gene>
<dbReference type="InterPro" id="IPR036097">
    <property type="entry name" value="HisK_dim/P_sf"/>
</dbReference>
<dbReference type="CDD" id="cd17546">
    <property type="entry name" value="REC_hyHK_CKI1_RcsC-like"/>
    <property type="match status" value="1"/>
</dbReference>
<dbReference type="Pfam" id="PF02518">
    <property type="entry name" value="HATPase_c"/>
    <property type="match status" value="1"/>
</dbReference>
<accession>A0A3E5GDX8</accession>
<dbReference type="RefSeq" id="WP_055269640.1">
    <property type="nucleotide sequence ID" value="NZ_CABMFH010000008.1"/>
</dbReference>
<dbReference type="FunFam" id="3.30.565.10:FF:000023">
    <property type="entry name" value="PAS domain-containing sensor histidine kinase"/>
    <property type="match status" value="1"/>
</dbReference>
<dbReference type="CDD" id="cd16922">
    <property type="entry name" value="HATPase_EvgS-ArcB-TorS-like"/>
    <property type="match status" value="1"/>
</dbReference>
<dbReference type="GO" id="GO:0000155">
    <property type="term" value="F:phosphorelay sensor kinase activity"/>
    <property type="evidence" value="ECO:0007669"/>
    <property type="project" value="InterPro"/>
</dbReference>
<dbReference type="SMART" id="SM00388">
    <property type="entry name" value="HisKA"/>
    <property type="match status" value="1"/>
</dbReference>
<name>A0A174MV70_9BACE</name>
<evidence type="ECO:0000256" key="3">
    <source>
        <dbReference type="ARBA" id="ARBA00012438"/>
    </source>
</evidence>
<keyword evidence="8 15" id="KW-0418">Kinase</keyword>
<evidence type="ECO:0000256" key="12">
    <source>
        <dbReference type="PROSITE-ProRule" id="PRU00169"/>
    </source>
</evidence>
<keyword evidence="5 12" id="KW-0597">Phosphoprotein</keyword>
<dbReference type="Gene3D" id="3.30.565.10">
    <property type="entry name" value="Histidine kinase-like ATPase, C-terminal domain"/>
    <property type="match status" value="1"/>
</dbReference>
<dbReference type="Proteomes" id="UP000095606">
    <property type="component" value="Unassembled WGS sequence"/>
</dbReference>
<evidence type="ECO:0000256" key="14">
    <source>
        <dbReference type="SAM" id="SignalP"/>
    </source>
</evidence>
<organism evidence="15 16">
    <name type="scientific">Bacteroides faecis</name>
    <dbReference type="NCBI Taxonomy" id="674529"/>
    <lineage>
        <taxon>Bacteria</taxon>
        <taxon>Pseudomonadati</taxon>
        <taxon>Bacteroidota</taxon>
        <taxon>Bacteroidia</taxon>
        <taxon>Bacteroidales</taxon>
        <taxon>Bacteroidaceae</taxon>
        <taxon>Bacteroides</taxon>
    </lineage>
</organism>
<evidence type="ECO:0000256" key="2">
    <source>
        <dbReference type="ARBA" id="ARBA00004236"/>
    </source>
</evidence>
<dbReference type="EC" id="2.7.13.3" evidence="3"/>
<feature type="signal peptide" evidence="14">
    <location>
        <begin position="1"/>
        <end position="22"/>
    </location>
</feature>
<comment type="subcellular location">
    <subcellularLocation>
        <location evidence="2">Cell membrane</location>
    </subcellularLocation>
</comment>
<evidence type="ECO:0000256" key="10">
    <source>
        <dbReference type="ARBA" id="ARBA00023012"/>
    </source>
</evidence>
<protein>
    <recommendedName>
        <fullName evidence="3">histidine kinase</fullName>
        <ecNumber evidence="3">2.7.13.3</ecNumber>
    </recommendedName>
</protein>
<dbReference type="InterPro" id="IPR036890">
    <property type="entry name" value="HATPase_C_sf"/>
</dbReference>
<dbReference type="InterPro" id="IPR000700">
    <property type="entry name" value="PAS-assoc_C"/>
</dbReference>
<keyword evidence="13" id="KW-0812">Transmembrane</keyword>
<dbReference type="GO" id="GO:0009927">
    <property type="term" value="F:histidine phosphotransfer kinase activity"/>
    <property type="evidence" value="ECO:0007669"/>
    <property type="project" value="TreeGrafter"/>
</dbReference>
<dbReference type="Pfam" id="PF08447">
    <property type="entry name" value="PAS_3"/>
    <property type="match status" value="1"/>
</dbReference>
<dbReference type="Pfam" id="PF00072">
    <property type="entry name" value="Response_reg"/>
    <property type="match status" value="1"/>
</dbReference>
<dbReference type="PROSITE" id="PS50110">
    <property type="entry name" value="RESPONSE_REGULATORY"/>
    <property type="match status" value="1"/>
</dbReference>
<dbReference type="Gene3D" id="3.40.50.2300">
    <property type="match status" value="1"/>
</dbReference>
<reference evidence="15 16" key="1">
    <citation type="submission" date="2015-09" db="EMBL/GenBank/DDBJ databases">
        <authorList>
            <consortium name="Pathogen Informatics"/>
        </authorList>
    </citation>
    <scope>NUCLEOTIDE SEQUENCE [LARGE SCALE GENOMIC DNA]</scope>
    <source>
        <strain evidence="15 16">2789STDY5834846</strain>
    </source>
</reference>
<dbReference type="SMART" id="SM00448">
    <property type="entry name" value="REC"/>
    <property type="match status" value="1"/>
</dbReference>
<dbReference type="PROSITE" id="PS50113">
    <property type="entry name" value="PAC"/>
    <property type="match status" value="1"/>
</dbReference>
<feature type="modified residue" description="4-aspartylphosphate" evidence="12">
    <location>
        <position position="967"/>
    </location>
</feature>
<evidence type="ECO:0000256" key="8">
    <source>
        <dbReference type="ARBA" id="ARBA00022777"/>
    </source>
</evidence>
<dbReference type="EMBL" id="CZAE01000011">
    <property type="protein sequence ID" value="CUP40203.1"/>
    <property type="molecule type" value="Genomic_DNA"/>
</dbReference>
<dbReference type="PRINTS" id="PR00344">
    <property type="entry name" value="BCTRLSENSOR"/>
</dbReference>
<dbReference type="PANTHER" id="PTHR43047">
    <property type="entry name" value="TWO-COMPONENT HISTIDINE PROTEIN KINASE"/>
    <property type="match status" value="1"/>
</dbReference>
<dbReference type="SUPFAM" id="SSF52172">
    <property type="entry name" value="CheY-like"/>
    <property type="match status" value="1"/>
</dbReference>
<evidence type="ECO:0000256" key="1">
    <source>
        <dbReference type="ARBA" id="ARBA00000085"/>
    </source>
</evidence>
<dbReference type="InterPro" id="IPR004358">
    <property type="entry name" value="Sig_transdc_His_kin-like_C"/>
</dbReference>
<evidence type="ECO:0000256" key="5">
    <source>
        <dbReference type="ARBA" id="ARBA00022553"/>
    </source>
</evidence>
<dbReference type="AlphaFoldDB" id="A0A174MV70"/>
<keyword evidence="11 13" id="KW-0472">Membrane</keyword>
<dbReference type="SMART" id="SM00387">
    <property type="entry name" value="HATPase_c"/>
    <property type="match status" value="1"/>
</dbReference>
<feature type="transmembrane region" description="Helical" evidence="13">
    <location>
        <begin position="368"/>
        <end position="386"/>
    </location>
</feature>
<keyword evidence="14" id="KW-0732">Signal</keyword>
<dbReference type="InterPro" id="IPR035965">
    <property type="entry name" value="PAS-like_dom_sf"/>
</dbReference>
<dbReference type="Pfam" id="PF00512">
    <property type="entry name" value="HisKA"/>
    <property type="match status" value="1"/>
</dbReference>
<dbReference type="Gene3D" id="1.10.287.130">
    <property type="match status" value="1"/>
</dbReference>
<sequence>MNIKKHLLLFFLCFVSITPILAQRDHIDISNYILCINSYAESAPWSNRMISAISEYVQKVPQLTLYAEHMNMLMIDTDTTLKEFKNLIQEKYSKHHPRLLVLLGNSALLLRDEYRELWGDIPIVLCSEENYIGSQEVYICKQPIVKADCIPLSQLADPYNLVHLYSNLYLQENIQLISHIVPDMKKFIFIGDERQINQTNSIEIQSKLKTMNPDIEYQFITPKKWTTNQLLDSLYFIDPNTTGILFASWLYKTKFAGNTYLASNAYKLIVTTSAPIFTLNMADITEENGGMIGGYTYNQKHYNQQLIHIVSEILNGKQAREIPFYTPSDGVPIINYTILLRKGYSPSMCPPNTCFLNKPLTFWEQNRYFIIGTLFFILLLALFFFYRIHNLNIIKKAQQKEIEAMANYKSLINNMPILYMQEEVITDKNGTPIELIYRNVNAHFEKKFFRKEKVIGRKASEIFLESMPPFLHFTQIALSENKIITFPYYFKKINTFYDIVLKANPQNKMIDVFCLDSTELHRAQQKLSTINNKLAMSLDVANIVPWKWDLQSKTILCDINKPIELSTQGKDINEDQLAVPDNQYFSKIFKEDRKRVEQAYQNLIEGHSKKVKEEYRVISTQNGFHRIEWVEAQAAVETRDENGKPLTLIGSSLVITERKKMEMELINAKDRAEESNRLKSAFLANMSHEIRTPLNAIVGFSGILASTEEEEEKQEYVSIIENNNTLLLQLISDILDLSKIEAGTLDLHYSDIELNDLMKDLENSCQLKLKSDTVKLEFVAPAEPCFAHIEKNRLSQLIINLITNAIKFTPQGSIRFGYEHQNDELYFYVTDTGCGIPQDKQESIFGRFIKLNSFTQGTGLGLSICQTLVDHMGGKIGVESEEGKGATFWFTLPYKQAETVEKPLPKKTQTIFIEKDKLIILIAEDNESNYKLFESILKYDYHLIHAWDGQEAVNMFKEYNPQIILMDINMPVLNGYEATKEIRKYSAKVPIIAVTAFAYASDEQQVMESGFDGYMPKPINARQLKAQLTDIMQKRIILL</sequence>
<evidence type="ECO:0000256" key="4">
    <source>
        <dbReference type="ARBA" id="ARBA00022475"/>
    </source>
</evidence>
<dbReference type="PANTHER" id="PTHR43047:SF72">
    <property type="entry name" value="OSMOSENSING HISTIDINE PROTEIN KINASE SLN1"/>
    <property type="match status" value="1"/>
</dbReference>
<dbReference type="CDD" id="cd00082">
    <property type="entry name" value="HisKA"/>
    <property type="match status" value="1"/>
</dbReference>
<evidence type="ECO:0000256" key="9">
    <source>
        <dbReference type="ARBA" id="ARBA00022840"/>
    </source>
</evidence>
<keyword evidence="6 15" id="KW-0808">Transferase</keyword>
<proteinExistence type="predicted"/>
<evidence type="ECO:0000313" key="15">
    <source>
        <dbReference type="EMBL" id="CUP40203.1"/>
    </source>
</evidence>
<keyword evidence="13" id="KW-1133">Transmembrane helix</keyword>
<dbReference type="GeneID" id="69590971"/>
<dbReference type="InterPro" id="IPR001789">
    <property type="entry name" value="Sig_transdc_resp-reg_receiver"/>
</dbReference>